<dbReference type="InterPro" id="IPR015500">
    <property type="entry name" value="Peptidase_S8_subtilisin-rel"/>
</dbReference>
<dbReference type="Proteomes" id="UP000251213">
    <property type="component" value="Unassembled WGS sequence"/>
</dbReference>
<keyword evidence="10" id="KW-1185">Reference proteome</keyword>
<comment type="caution">
    <text evidence="9">The sequence shown here is derived from an EMBL/GenBank/DDBJ whole genome shotgun (WGS) entry which is preliminary data.</text>
</comment>
<evidence type="ECO:0000256" key="1">
    <source>
        <dbReference type="ARBA" id="ARBA00011073"/>
    </source>
</evidence>
<dbReference type="OrthoDB" id="9798386at2"/>
<keyword evidence="3 5" id="KW-0378">Hydrolase</keyword>
<reference evidence="9 10" key="1">
    <citation type="submission" date="2018-06" db="EMBL/GenBank/DDBJ databases">
        <title>Thermoflavimicrobium daqus sp. nov., a thermophilic microbe isolated from Moutai-flavour Daqu.</title>
        <authorList>
            <person name="Wang X."/>
            <person name="Zhou H."/>
        </authorList>
    </citation>
    <scope>NUCLEOTIDE SEQUENCE [LARGE SCALE GENOMIC DNA]</scope>
    <source>
        <strain evidence="9 10">FBKL4.011</strain>
    </source>
</reference>
<protein>
    <recommendedName>
        <fullName evidence="8">Peptidase S8/S53 domain-containing protein</fullName>
    </recommendedName>
</protein>
<dbReference type="Pfam" id="PF00082">
    <property type="entry name" value="Peptidase_S8"/>
    <property type="match status" value="1"/>
</dbReference>
<dbReference type="InterPro" id="IPR036852">
    <property type="entry name" value="Peptidase_S8/S53_dom_sf"/>
</dbReference>
<dbReference type="InterPro" id="IPR022398">
    <property type="entry name" value="Peptidase_S8_His-AS"/>
</dbReference>
<gene>
    <name evidence="9" type="ORF">DL897_11080</name>
</gene>
<dbReference type="PANTHER" id="PTHR43806:SF11">
    <property type="entry name" value="CEREVISIN-RELATED"/>
    <property type="match status" value="1"/>
</dbReference>
<dbReference type="PROSITE" id="PS00137">
    <property type="entry name" value="SUBTILASE_HIS"/>
    <property type="match status" value="1"/>
</dbReference>
<dbReference type="Gene3D" id="3.40.50.200">
    <property type="entry name" value="Peptidase S8/S53 domain"/>
    <property type="match status" value="1"/>
</dbReference>
<feature type="active site" description="Charge relay system" evidence="5">
    <location>
        <position position="152"/>
    </location>
</feature>
<evidence type="ECO:0000256" key="6">
    <source>
        <dbReference type="RuleBase" id="RU003355"/>
    </source>
</evidence>
<dbReference type="GO" id="GO:0006508">
    <property type="term" value="P:proteolysis"/>
    <property type="evidence" value="ECO:0007669"/>
    <property type="project" value="UniProtKB-KW"/>
</dbReference>
<feature type="active site" description="Charge relay system" evidence="5">
    <location>
        <position position="394"/>
    </location>
</feature>
<feature type="domain" description="Peptidase S8/S53" evidence="8">
    <location>
        <begin position="144"/>
        <end position="444"/>
    </location>
</feature>
<dbReference type="InterPro" id="IPR023828">
    <property type="entry name" value="Peptidase_S8_Ser-AS"/>
</dbReference>
<dbReference type="PROSITE" id="PS51892">
    <property type="entry name" value="SUBTILASE"/>
    <property type="match status" value="1"/>
</dbReference>
<feature type="active site" description="Charge relay system" evidence="5">
    <location>
        <position position="184"/>
    </location>
</feature>
<dbReference type="PROSITE" id="PS00138">
    <property type="entry name" value="SUBTILASE_SER"/>
    <property type="match status" value="1"/>
</dbReference>
<dbReference type="SUPFAM" id="SSF52743">
    <property type="entry name" value="Subtilisin-like"/>
    <property type="match status" value="1"/>
</dbReference>
<dbReference type="PROSITE" id="PS00136">
    <property type="entry name" value="SUBTILASE_ASP"/>
    <property type="match status" value="1"/>
</dbReference>
<evidence type="ECO:0000256" key="5">
    <source>
        <dbReference type="PROSITE-ProRule" id="PRU01240"/>
    </source>
</evidence>
<evidence type="ECO:0000259" key="8">
    <source>
        <dbReference type="Pfam" id="PF00082"/>
    </source>
</evidence>
<evidence type="ECO:0000256" key="7">
    <source>
        <dbReference type="SAM" id="SignalP"/>
    </source>
</evidence>
<feature type="signal peptide" evidence="7">
    <location>
        <begin position="1"/>
        <end position="29"/>
    </location>
</feature>
<dbReference type="PANTHER" id="PTHR43806">
    <property type="entry name" value="PEPTIDASE S8"/>
    <property type="match status" value="1"/>
</dbReference>
<proteinExistence type="inferred from homology"/>
<dbReference type="InterPro" id="IPR050131">
    <property type="entry name" value="Peptidase_S8_subtilisin-like"/>
</dbReference>
<dbReference type="InterPro" id="IPR000209">
    <property type="entry name" value="Peptidase_S8/S53_dom"/>
</dbReference>
<name>A0A364K4V9_9BACL</name>
<keyword evidence="2 5" id="KW-0645">Protease</keyword>
<evidence type="ECO:0000256" key="3">
    <source>
        <dbReference type="ARBA" id="ARBA00022801"/>
    </source>
</evidence>
<feature type="chain" id="PRO_5016892552" description="Peptidase S8/S53 domain-containing protein" evidence="7">
    <location>
        <begin position="30"/>
        <end position="454"/>
    </location>
</feature>
<comment type="similarity">
    <text evidence="1 5 6">Belongs to the peptidase S8 family.</text>
</comment>
<reference evidence="9 10" key="2">
    <citation type="submission" date="2018-06" db="EMBL/GenBank/DDBJ databases">
        <authorList>
            <person name="Zhirakovskaya E."/>
        </authorList>
    </citation>
    <scope>NUCLEOTIDE SEQUENCE [LARGE SCALE GENOMIC DNA]</scope>
    <source>
        <strain evidence="9 10">FBKL4.011</strain>
    </source>
</reference>
<dbReference type="AlphaFoldDB" id="A0A364K4V9"/>
<accession>A0A364K4V9</accession>
<sequence>MDMKKLFATGIATVLSVSLFLSSVGKVSAEESKLTTYTINFKGSSVPGNVKDLIEKAGGSVVKENSELAYVKASSKDPLFLDRVRKLDSVESAGRSLKIIQEKVVDAELVNVKDHSIYDQYQWDIKQVTQNGKSFTLPKGKGSKDVVVGVIDTGVDLNHPDIKANIVDAKSFVAGEDANDNNGHGTHVAGSIAANGMALGVGPELGIGALKVFPKDGEASTDTIAEALKYAADKDYDVVNMSLGSYMYLQDPERDTNDIRAEINLFKKAISYATKKGVTVVGSAGNAGADIHNPAKLTKFLYGEDANGATHRDPASNLLIRVSAGNKDKKLAYYSNYGVGKIDVMAPGGDLGPNYNPDTGQGRDNSYLCMSTVPIFDAQKNIIGHGYGYKAGTSMAAPKVAGLAGVIIAKHGKNKLKPAQVKSIIEQSAEDIYKKGKDEQSGSGLINVVDALNH</sequence>
<evidence type="ECO:0000256" key="4">
    <source>
        <dbReference type="ARBA" id="ARBA00022825"/>
    </source>
</evidence>
<dbReference type="PRINTS" id="PR00723">
    <property type="entry name" value="SUBTILISIN"/>
</dbReference>
<keyword evidence="7" id="KW-0732">Signal</keyword>
<organism evidence="9 10">
    <name type="scientific">Thermoflavimicrobium daqui</name>
    <dbReference type="NCBI Taxonomy" id="2137476"/>
    <lineage>
        <taxon>Bacteria</taxon>
        <taxon>Bacillati</taxon>
        <taxon>Bacillota</taxon>
        <taxon>Bacilli</taxon>
        <taxon>Bacillales</taxon>
        <taxon>Thermoactinomycetaceae</taxon>
        <taxon>Thermoflavimicrobium</taxon>
    </lineage>
</organism>
<evidence type="ECO:0000313" key="9">
    <source>
        <dbReference type="EMBL" id="RAL24299.1"/>
    </source>
</evidence>
<dbReference type="GO" id="GO:0004252">
    <property type="term" value="F:serine-type endopeptidase activity"/>
    <property type="evidence" value="ECO:0007669"/>
    <property type="project" value="UniProtKB-UniRule"/>
</dbReference>
<evidence type="ECO:0000313" key="10">
    <source>
        <dbReference type="Proteomes" id="UP000251213"/>
    </source>
</evidence>
<keyword evidence="4 5" id="KW-0720">Serine protease</keyword>
<dbReference type="EMBL" id="QJKK01000005">
    <property type="protein sequence ID" value="RAL24299.1"/>
    <property type="molecule type" value="Genomic_DNA"/>
</dbReference>
<evidence type="ECO:0000256" key="2">
    <source>
        <dbReference type="ARBA" id="ARBA00022670"/>
    </source>
</evidence>
<dbReference type="InterPro" id="IPR023827">
    <property type="entry name" value="Peptidase_S8_Asp-AS"/>
</dbReference>